<accession>A0A061S5L4</accession>
<keyword evidence="8 17" id="KW-0808">Transferase</keyword>
<dbReference type="InterPro" id="IPR015424">
    <property type="entry name" value="PyrdxlP-dep_Trfase"/>
</dbReference>
<dbReference type="Gene3D" id="3.40.640.10">
    <property type="entry name" value="Type I PLP-dependent aspartate aminotransferase-like (Major domain)"/>
    <property type="match status" value="1"/>
</dbReference>
<keyword evidence="9 17" id="KW-0694">RNA-binding</keyword>
<evidence type="ECO:0000256" key="16">
    <source>
        <dbReference type="ARBA" id="ARBA00048808"/>
    </source>
</evidence>
<evidence type="ECO:0000256" key="18">
    <source>
        <dbReference type="PIRSR" id="PIRSR017689-1"/>
    </source>
</evidence>
<evidence type="ECO:0000256" key="15">
    <source>
        <dbReference type="ARBA" id="ARBA00032693"/>
    </source>
</evidence>
<feature type="site" description="May act as a substrate filter by repelling compounds with a negatively charged alpha-carboxylate" evidence="19">
    <location>
        <position position="74"/>
    </location>
</feature>
<dbReference type="UniPathway" id="UPA00906">
    <property type="reaction ID" value="UER00898"/>
</dbReference>
<feature type="binding site" evidence="18">
    <location>
        <position position="272"/>
    </location>
    <ligand>
        <name>tRNA</name>
        <dbReference type="ChEBI" id="CHEBI:17843"/>
    </ligand>
</feature>
<evidence type="ECO:0000256" key="11">
    <source>
        <dbReference type="ARBA" id="ARBA00022917"/>
    </source>
</evidence>
<comment type="pathway">
    <text evidence="3 17">Aminoacyl-tRNA biosynthesis; selenocysteinyl-tRNA(Sec) biosynthesis; selenocysteinyl-tRNA(Sec) from L-seryl-tRNA(Sec) (archaeal/eukaryal route): step 2/2.</text>
</comment>
<keyword evidence="11 17" id="KW-0648">Protein biosynthesis</keyword>
<comment type="similarity">
    <text evidence="4 17">Belongs to the SepSecS family.</text>
</comment>
<comment type="catalytic activity">
    <reaction evidence="16 17">
        <text>O-phospho-L-seryl-tRNA(Sec) + selenophosphate + H2O = L-selenocysteinyl-tRNA(Sec) + 2 phosphate</text>
        <dbReference type="Rhea" id="RHEA:25041"/>
        <dbReference type="Rhea" id="RHEA-COMP:9743"/>
        <dbReference type="Rhea" id="RHEA-COMP:9947"/>
        <dbReference type="ChEBI" id="CHEBI:15377"/>
        <dbReference type="ChEBI" id="CHEBI:16144"/>
        <dbReference type="ChEBI" id="CHEBI:43474"/>
        <dbReference type="ChEBI" id="CHEBI:78551"/>
        <dbReference type="ChEBI" id="CHEBI:78573"/>
        <dbReference type="EC" id="2.9.1.2"/>
    </reaction>
</comment>
<feature type="binding site" evidence="18">
    <location>
        <position position="411"/>
    </location>
    <ligand>
        <name>tRNA</name>
        <dbReference type="ChEBI" id="CHEBI:17843"/>
    </ligand>
</feature>
<dbReference type="GO" id="GO:0001717">
    <property type="term" value="P:conversion of seryl-tRNAsec to selenocys-tRNAsec"/>
    <property type="evidence" value="ECO:0007669"/>
    <property type="project" value="UniProtKB-UniRule"/>
</dbReference>
<evidence type="ECO:0000256" key="1">
    <source>
        <dbReference type="ARBA" id="ARBA00001933"/>
    </source>
</evidence>
<dbReference type="Pfam" id="PF05889">
    <property type="entry name" value="SepSecS"/>
    <property type="match status" value="1"/>
</dbReference>
<evidence type="ECO:0000256" key="6">
    <source>
        <dbReference type="ARBA" id="ARBA00021963"/>
    </source>
</evidence>
<dbReference type="GO" id="GO:0000049">
    <property type="term" value="F:tRNA binding"/>
    <property type="evidence" value="ECO:0007669"/>
    <property type="project" value="UniProtKB-UniRule"/>
</dbReference>
<comment type="function">
    <text evidence="2 17">Converts O-phosphoseryl-tRNA(Sec) to selenocysteinyl-tRNA(Sec) required for selenoprotein biosynthesis.</text>
</comment>
<dbReference type="PANTHER" id="PTHR12944:SF2">
    <property type="entry name" value="O-PHOSPHOSERYL-TRNA(SEC) SELENIUM TRANSFERASE"/>
    <property type="match status" value="1"/>
</dbReference>
<dbReference type="GO" id="GO:0005737">
    <property type="term" value="C:cytoplasm"/>
    <property type="evidence" value="ECO:0007669"/>
    <property type="project" value="UniProtKB-SubCell"/>
</dbReference>
<dbReference type="PIRSF" id="PIRSF017689">
    <property type="entry name" value="SepSecS"/>
    <property type="match status" value="1"/>
</dbReference>
<evidence type="ECO:0000256" key="10">
    <source>
        <dbReference type="ARBA" id="ARBA00022898"/>
    </source>
</evidence>
<evidence type="ECO:0000256" key="14">
    <source>
        <dbReference type="ARBA" id="ARBA00032048"/>
    </source>
</evidence>
<feature type="binding site" evidence="18">
    <location>
        <position position="75"/>
    </location>
    <ligand>
        <name>pyridoxal 5'-phosphate</name>
        <dbReference type="ChEBI" id="CHEBI:597326"/>
    </ligand>
</feature>
<keyword evidence="7 17" id="KW-0820">tRNA-binding</keyword>
<dbReference type="InterPro" id="IPR008829">
    <property type="entry name" value="SepSecS/SepCysS"/>
</dbReference>
<evidence type="ECO:0000256" key="12">
    <source>
        <dbReference type="ARBA" id="ARBA00023266"/>
    </source>
</evidence>
<evidence type="ECO:0000256" key="19">
    <source>
        <dbReference type="PIRSR" id="PIRSR017689-50"/>
    </source>
</evidence>
<name>A0A061S5L4_9CHLO</name>
<dbReference type="InterPro" id="IPR015421">
    <property type="entry name" value="PyrdxlP-dep_Trfase_major"/>
</dbReference>
<evidence type="ECO:0000256" key="9">
    <source>
        <dbReference type="ARBA" id="ARBA00022884"/>
    </source>
</evidence>
<dbReference type="PANTHER" id="PTHR12944">
    <property type="entry name" value="SOLUBLE LIVER ANTIGEN/LIVER PANCREAS ANTIGEN"/>
    <property type="match status" value="1"/>
</dbReference>
<keyword evidence="10 17" id="KW-0663">Pyridoxal phosphate</keyword>
<feature type="binding site" evidence="18">
    <location>
        <position position="105"/>
    </location>
    <ligand>
        <name>substrate</name>
    </ligand>
</feature>
<evidence type="ECO:0000256" key="5">
    <source>
        <dbReference type="ARBA" id="ARBA00012464"/>
    </source>
</evidence>
<evidence type="ECO:0000256" key="17">
    <source>
        <dbReference type="PIRNR" id="PIRNR017689"/>
    </source>
</evidence>
<comment type="subcellular location">
    <subcellularLocation>
        <location evidence="17">Cytoplasm</location>
    </subcellularLocation>
</comment>
<feature type="binding site" evidence="18">
    <location>
        <position position="98"/>
    </location>
    <ligand>
        <name>substrate</name>
    </ligand>
</feature>
<feature type="binding site" evidence="18">
    <location>
        <position position="316"/>
    </location>
    <ligand>
        <name>substrate</name>
    </ligand>
</feature>
<dbReference type="GO" id="GO:0098621">
    <property type="term" value="F:O-phosphoseryl-tRNA(Sec) selenium transferase activity"/>
    <property type="evidence" value="ECO:0007669"/>
    <property type="project" value="UniProtKB-EC"/>
</dbReference>
<keyword evidence="12 17" id="KW-0711">Selenium</keyword>
<dbReference type="EC" id="2.9.1.2" evidence="5 17"/>
<feature type="modified residue" description="N6-(pyridoxal phosphate)lysine" evidence="19">
    <location>
        <position position="285"/>
    </location>
</feature>
<dbReference type="GO" id="GO:0001514">
    <property type="term" value="P:selenocysteine incorporation"/>
    <property type="evidence" value="ECO:0007669"/>
    <property type="project" value="TreeGrafter"/>
</dbReference>
<evidence type="ECO:0000256" key="4">
    <source>
        <dbReference type="ARBA" id="ARBA00007037"/>
    </source>
</evidence>
<evidence type="ECO:0000256" key="2">
    <source>
        <dbReference type="ARBA" id="ARBA00002552"/>
    </source>
</evidence>
<dbReference type="SUPFAM" id="SSF53383">
    <property type="entry name" value="PLP-dependent transferases"/>
    <property type="match status" value="1"/>
</dbReference>
<sequence>MNSDNLLLAEGLVSKSYIQQGGQAIVRRQKLVKTLLSQRKLPVKGWDDASIEMFLRDVSLMDSNNFVDNVGVGEREARIACNLVSQRHYRLAHGIGRSGDIVAEQPKAAGSSLLVKLTNYLVKDAMKIAGMDGIGSVTVVPLATGMALTATLLALRGQRPSEARYVVWSRVDQKTCVKAITSAGLEVVTVPVKLDGEQLTTDVDAMAETVRRLGPEAVACIITTTSCFAPRAADDVVAAAKLAESFGVGHIINNAYGVQSADICKKVSTAWRRGRVDAVVQSTDKNFMVPVGGAVIASGRRDGSLVEAVNRSYPGRASMSPLLDLLMTMLHLGEDGWRALLSEREDLYCHAKSKLSETAAGFGEHILESPGNPISIAVSLGTISETGQVVGTEAGDKHLPITFLGSMLWSRCISGARVIGPGKTQIVSGIKFNGFGSSHDAYPCAYLTAAAAIGTSKEDIDNFCSRLSKCVNEFRSKYRTMVHQG</sequence>
<dbReference type="InterPro" id="IPR019872">
    <property type="entry name" value="Sec-tRNA_Se_transferase"/>
</dbReference>
<gene>
    <name evidence="20" type="primary">SEPSECS</name>
    <name evidence="20" type="ORF">TSPGSL018_15482</name>
</gene>
<evidence type="ECO:0000256" key="3">
    <source>
        <dbReference type="ARBA" id="ARBA00004822"/>
    </source>
</evidence>
<keyword evidence="17" id="KW-0963">Cytoplasm</keyword>
<evidence type="ECO:0000313" key="20">
    <source>
        <dbReference type="EMBL" id="JAC78304.1"/>
    </source>
</evidence>
<evidence type="ECO:0000256" key="8">
    <source>
        <dbReference type="ARBA" id="ARBA00022679"/>
    </source>
</evidence>
<dbReference type="EMBL" id="GBEZ01007136">
    <property type="protein sequence ID" value="JAC78304.1"/>
    <property type="molecule type" value="Transcribed_RNA"/>
</dbReference>
<organism evidence="20">
    <name type="scientific">Tetraselmis sp. GSL018</name>
    <dbReference type="NCBI Taxonomy" id="582737"/>
    <lineage>
        <taxon>Eukaryota</taxon>
        <taxon>Viridiplantae</taxon>
        <taxon>Chlorophyta</taxon>
        <taxon>core chlorophytes</taxon>
        <taxon>Chlorodendrophyceae</taxon>
        <taxon>Chlorodendrales</taxon>
        <taxon>Chlorodendraceae</taxon>
        <taxon>Tetraselmis</taxon>
    </lineage>
</organism>
<reference evidence="20" key="1">
    <citation type="submission" date="2014-05" db="EMBL/GenBank/DDBJ databases">
        <title>The transcriptome of the halophilic microalga Tetraselmis sp. GSL018 isolated from the Great Salt Lake, Utah.</title>
        <authorList>
            <person name="Jinkerson R.E."/>
            <person name="D'Adamo S."/>
            <person name="Posewitz M.C."/>
        </authorList>
    </citation>
    <scope>NUCLEOTIDE SEQUENCE</scope>
    <source>
        <strain evidence="20">GSL018</strain>
    </source>
</reference>
<feature type="binding site" evidence="18">
    <location>
        <position position="97"/>
    </location>
    <ligand>
        <name>substrate</name>
    </ligand>
</feature>
<evidence type="ECO:0000256" key="7">
    <source>
        <dbReference type="ARBA" id="ARBA00022555"/>
    </source>
</evidence>
<protein>
    <recommendedName>
        <fullName evidence="6 17">O-phosphoseryl-tRNA(Sec) selenium transferase</fullName>
        <ecNumber evidence="5 17">2.9.1.2</ecNumber>
    </recommendedName>
    <alternativeName>
        <fullName evidence="13 17">Selenocysteine synthase</fullName>
    </alternativeName>
    <alternativeName>
        <fullName evidence="14 17">Selenocysteinyl-tRNA(Sec) synthase</fullName>
    </alternativeName>
    <alternativeName>
        <fullName evidence="15 17">Sep-tRNA:Sec-tRNA synthase</fullName>
    </alternativeName>
</protein>
<dbReference type="AlphaFoldDB" id="A0A061S5L4"/>
<proteinExistence type="inferred from homology"/>
<comment type="cofactor">
    <cofactor evidence="1 17 19">
        <name>pyridoxal 5'-phosphate</name>
        <dbReference type="ChEBI" id="CHEBI:597326"/>
    </cofactor>
</comment>
<evidence type="ECO:0000256" key="13">
    <source>
        <dbReference type="ARBA" id="ARBA00030669"/>
    </source>
</evidence>
<dbReference type="NCBIfam" id="TIGR03531">
    <property type="entry name" value="selenium_SpcS"/>
    <property type="match status" value="1"/>
</dbReference>